<evidence type="ECO:0000313" key="2">
    <source>
        <dbReference type="Proteomes" id="UP000187203"/>
    </source>
</evidence>
<dbReference type="Proteomes" id="UP000187203">
    <property type="component" value="Unassembled WGS sequence"/>
</dbReference>
<protein>
    <submittedName>
        <fullName evidence="1">Uncharacterized protein</fullName>
    </submittedName>
</protein>
<dbReference type="AlphaFoldDB" id="A0A1R3GU50"/>
<proteinExistence type="predicted"/>
<sequence length="50" mass="5374">MTKGLTWQGADLATAYSVVSSRIPSFSFALFLLNYGGKSSFSRPDDSKAP</sequence>
<accession>A0A1R3GU50</accession>
<keyword evidence="2" id="KW-1185">Reference proteome</keyword>
<name>A0A1R3GU50_9ROSI</name>
<organism evidence="1 2">
    <name type="scientific">Corchorus olitorius</name>
    <dbReference type="NCBI Taxonomy" id="93759"/>
    <lineage>
        <taxon>Eukaryota</taxon>
        <taxon>Viridiplantae</taxon>
        <taxon>Streptophyta</taxon>
        <taxon>Embryophyta</taxon>
        <taxon>Tracheophyta</taxon>
        <taxon>Spermatophyta</taxon>
        <taxon>Magnoliopsida</taxon>
        <taxon>eudicotyledons</taxon>
        <taxon>Gunneridae</taxon>
        <taxon>Pentapetalae</taxon>
        <taxon>rosids</taxon>
        <taxon>malvids</taxon>
        <taxon>Malvales</taxon>
        <taxon>Malvaceae</taxon>
        <taxon>Grewioideae</taxon>
        <taxon>Apeibeae</taxon>
        <taxon>Corchorus</taxon>
    </lineage>
</organism>
<reference evidence="2" key="1">
    <citation type="submission" date="2013-09" db="EMBL/GenBank/DDBJ databases">
        <title>Corchorus olitorius genome sequencing.</title>
        <authorList>
            <person name="Alam M."/>
            <person name="Haque M.S."/>
            <person name="Islam M.S."/>
            <person name="Emdad E.M."/>
            <person name="Islam M.M."/>
            <person name="Ahmed B."/>
            <person name="Halim A."/>
            <person name="Hossen Q.M.M."/>
            <person name="Hossain M.Z."/>
            <person name="Ahmed R."/>
            <person name="Khan M.M."/>
            <person name="Islam R."/>
            <person name="Rashid M.M."/>
            <person name="Khan S.A."/>
            <person name="Rahman M.S."/>
            <person name="Alam M."/>
            <person name="Yahiya A.S."/>
            <person name="Khan M.S."/>
            <person name="Azam M.S."/>
            <person name="Haque T."/>
            <person name="Lashkar M.Z.H."/>
            <person name="Akhand A.I."/>
            <person name="Morshed G."/>
            <person name="Roy S."/>
            <person name="Uddin K.S."/>
            <person name="Rabeya T."/>
            <person name="Hossain A.S."/>
            <person name="Chowdhury A."/>
            <person name="Snigdha A.R."/>
            <person name="Mortoza M.S."/>
            <person name="Matin S.A."/>
            <person name="Hoque S.M.E."/>
            <person name="Islam M.K."/>
            <person name="Roy D.K."/>
            <person name="Haider R."/>
            <person name="Moosa M.M."/>
            <person name="Elias S.M."/>
            <person name="Hasan A.M."/>
            <person name="Jahan S."/>
            <person name="Shafiuddin M."/>
            <person name="Mahmood N."/>
            <person name="Shommy N.S."/>
        </authorList>
    </citation>
    <scope>NUCLEOTIDE SEQUENCE [LARGE SCALE GENOMIC DNA]</scope>
    <source>
        <strain evidence="2">cv. O-4</strain>
    </source>
</reference>
<dbReference type="EMBL" id="AWUE01021606">
    <property type="protein sequence ID" value="OMO61567.1"/>
    <property type="molecule type" value="Genomic_DNA"/>
</dbReference>
<gene>
    <name evidence="1" type="ORF">COLO4_33399</name>
</gene>
<evidence type="ECO:0000313" key="1">
    <source>
        <dbReference type="EMBL" id="OMO61567.1"/>
    </source>
</evidence>
<comment type="caution">
    <text evidence="1">The sequence shown here is derived from an EMBL/GenBank/DDBJ whole genome shotgun (WGS) entry which is preliminary data.</text>
</comment>